<dbReference type="KEGG" id="asem:NNL22_12225"/>
<feature type="domain" description="3-beta hydroxysteroid dehydrogenase/isomerase" evidence="1">
    <location>
        <begin position="5"/>
        <end position="207"/>
    </location>
</feature>
<sequence>MLRVVLTGATGYVGQAILDQLALLPSGSVAVRALVKKDKVFPPRDFVEVIEGNLPDVPDSLFFKEPHLLFHFGIKQVDFLKTGFYETNVLGTHNLLSKCNDNTKGIIYGSTLSIQGRNSNKRVLESELVQPETALERSRAQAEQLIIEAMSRDDKWAFCLRPRFILGPSDSLLMKGLVLLSRLGVRVGRGEQEYSVITVEDYARVVVQLSEKIVSSVGGDTKEASLRCALNVAYRLPVSFNQMFTEIRTEKRIENKVKTLPLPVWLPGLIKWIPHAIAESAATQLQSVGFNHCCDVTALEKLLGDEITQQDGIEKLKELLKSQTE</sequence>
<dbReference type="GO" id="GO:0016616">
    <property type="term" value="F:oxidoreductase activity, acting on the CH-OH group of donors, NAD or NADP as acceptor"/>
    <property type="evidence" value="ECO:0007669"/>
    <property type="project" value="InterPro"/>
</dbReference>
<evidence type="ECO:0000313" key="3">
    <source>
        <dbReference type="Proteomes" id="UP001164472"/>
    </source>
</evidence>
<dbReference type="AlphaFoldDB" id="A0A9E8HGJ8"/>
<proteinExistence type="predicted"/>
<dbReference type="EMBL" id="CP101527">
    <property type="protein sequence ID" value="UZW73802.1"/>
    <property type="molecule type" value="Genomic_DNA"/>
</dbReference>
<dbReference type="Pfam" id="PF01073">
    <property type="entry name" value="3Beta_HSD"/>
    <property type="match status" value="1"/>
</dbReference>
<evidence type="ECO:0000259" key="1">
    <source>
        <dbReference type="Pfam" id="PF01073"/>
    </source>
</evidence>
<dbReference type="GO" id="GO:0005737">
    <property type="term" value="C:cytoplasm"/>
    <property type="evidence" value="ECO:0007669"/>
    <property type="project" value="TreeGrafter"/>
</dbReference>
<gene>
    <name evidence="2" type="ORF">NNL22_12225</name>
</gene>
<keyword evidence="3" id="KW-1185">Reference proteome</keyword>
<name>A0A9E8HGJ8_9ALTE</name>
<dbReference type="Proteomes" id="UP001164472">
    <property type="component" value="Chromosome"/>
</dbReference>
<dbReference type="InterPro" id="IPR002225">
    <property type="entry name" value="3Beta_OHSteriod_DH/Estase"/>
</dbReference>
<dbReference type="GO" id="GO:0006694">
    <property type="term" value="P:steroid biosynthetic process"/>
    <property type="evidence" value="ECO:0007669"/>
    <property type="project" value="InterPro"/>
</dbReference>
<dbReference type="Gene3D" id="3.40.50.720">
    <property type="entry name" value="NAD(P)-binding Rossmann-like Domain"/>
    <property type="match status" value="1"/>
</dbReference>
<dbReference type="GO" id="GO:0004029">
    <property type="term" value="F:aldehyde dehydrogenase (NAD+) activity"/>
    <property type="evidence" value="ECO:0007669"/>
    <property type="project" value="TreeGrafter"/>
</dbReference>
<reference evidence="2" key="1">
    <citation type="submission" date="2022-07" db="EMBL/GenBank/DDBJ databases">
        <title>Alkalimarinus sp. nov., isolated from gut of a Alitta virens.</title>
        <authorList>
            <person name="Yang A.I."/>
            <person name="Shin N.-R."/>
        </authorList>
    </citation>
    <scope>NUCLEOTIDE SEQUENCE</scope>
    <source>
        <strain evidence="2">FA028</strain>
    </source>
</reference>
<protein>
    <submittedName>
        <fullName evidence="2">NAD-dependent epimerase/dehydratase family protein</fullName>
    </submittedName>
</protein>
<dbReference type="InterPro" id="IPR051783">
    <property type="entry name" value="NAD(P)-dependent_oxidoreduct"/>
</dbReference>
<dbReference type="SUPFAM" id="SSF51735">
    <property type="entry name" value="NAD(P)-binding Rossmann-fold domains"/>
    <property type="match status" value="1"/>
</dbReference>
<dbReference type="InterPro" id="IPR036291">
    <property type="entry name" value="NAD(P)-bd_dom_sf"/>
</dbReference>
<accession>A0A9E8HGJ8</accession>
<evidence type="ECO:0000313" key="2">
    <source>
        <dbReference type="EMBL" id="UZW73802.1"/>
    </source>
</evidence>
<organism evidence="2 3">
    <name type="scientific">Alkalimarinus sediminis</name>
    <dbReference type="NCBI Taxonomy" id="1632866"/>
    <lineage>
        <taxon>Bacteria</taxon>
        <taxon>Pseudomonadati</taxon>
        <taxon>Pseudomonadota</taxon>
        <taxon>Gammaproteobacteria</taxon>
        <taxon>Alteromonadales</taxon>
        <taxon>Alteromonadaceae</taxon>
        <taxon>Alkalimarinus</taxon>
    </lineage>
</organism>
<dbReference type="PANTHER" id="PTHR48079">
    <property type="entry name" value="PROTEIN YEEZ"/>
    <property type="match status" value="1"/>
</dbReference>
<dbReference type="RefSeq" id="WP_251809943.1">
    <property type="nucleotide sequence ID" value="NZ_CP101527.1"/>
</dbReference>
<dbReference type="PANTHER" id="PTHR48079:SF6">
    <property type="entry name" value="NAD(P)-BINDING DOMAIN-CONTAINING PROTEIN-RELATED"/>
    <property type="match status" value="1"/>
</dbReference>